<evidence type="ECO:0000256" key="4">
    <source>
        <dbReference type="ARBA" id="ARBA00022528"/>
    </source>
</evidence>
<dbReference type="EMBL" id="HBIJ01017530">
    <property type="protein sequence ID" value="CAE0370859.1"/>
    <property type="molecule type" value="Transcribed_RNA"/>
</dbReference>
<evidence type="ECO:0000256" key="3">
    <source>
        <dbReference type="ARBA" id="ARBA00010794"/>
    </source>
</evidence>
<evidence type="ECO:0000256" key="13">
    <source>
        <dbReference type="ARBA" id="ARBA00039024"/>
    </source>
</evidence>
<evidence type="ECO:0000256" key="16">
    <source>
        <dbReference type="SAM" id="SignalP"/>
    </source>
</evidence>
<evidence type="ECO:0000313" key="17">
    <source>
        <dbReference type="EMBL" id="CAE0370859.1"/>
    </source>
</evidence>
<proteinExistence type="inferred from homology"/>
<keyword evidence="6" id="KW-0808">Transferase</keyword>
<dbReference type="EC" id="2.7.1.182" evidence="13"/>
<evidence type="ECO:0000256" key="8">
    <source>
        <dbReference type="ARBA" id="ARBA00022777"/>
    </source>
</evidence>
<comment type="similarity">
    <text evidence="3">Belongs to the polyprenol kinase family.</text>
</comment>
<comment type="catalytic activity">
    <reaction evidence="14">
        <text>phytol + CTP = phytyl phosphate + CDP + H(+)</text>
        <dbReference type="Rhea" id="RHEA:38055"/>
        <dbReference type="ChEBI" id="CHEBI:15378"/>
        <dbReference type="ChEBI" id="CHEBI:17327"/>
        <dbReference type="ChEBI" id="CHEBI:37563"/>
        <dbReference type="ChEBI" id="CHEBI:58069"/>
        <dbReference type="ChEBI" id="CHEBI:75483"/>
        <dbReference type="EC" id="2.7.1.182"/>
    </reaction>
</comment>
<name>A0A7S3NIY1_9STRA</name>
<accession>A0A7S3NIY1</accession>
<feature type="signal peptide" evidence="16">
    <location>
        <begin position="1"/>
        <end position="19"/>
    </location>
</feature>
<keyword evidence="10 15" id="KW-1133">Transmembrane helix</keyword>
<evidence type="ECO:0000256" key="12">
    <source>
        <dbReference type="ARBA" id="ARBA00024015"/>
    </source>
</evidence>
<gene>
    <name evidence="17" type="ORF">ALAG00032_LOCUS11639</name>
</gene>
<evidence type="ECO:0000256" key="11">
    <source>
        <dbReference type="ARBA" id="ARBA00023136"/>
    </source>
</evidence>
<keyword evidence="9" id="KW-0809">Transit peptide</keyword>
<keyword evidence="4" id="KW-0150">Chloroplast</keyword>
<evidence type="ECO:0000256" key="14">
    <source>
        <dbReference type="ARBA" id="ARBA00048889"/>
    </source>
</evidence>
<feature type="chain" id="PRO_5031522239" description="phytol kinase" evidence="16">
    <location>
        <begin position="20"/>
        <end position="294"/>
    </location>
</feature>
<dbReference type="PANTHER" id="PTHR32523">
    <property type="entry name" value="PHYTOL KINASE 1, CHLOROPLASTIC"/>
    <property type="match status" value="1"/>
</dbReference>
<dbReference type="InterPro" id="IPR039606">
    <property type="entry name" value="Phytol/farnesol_kinase"/>
</dbReference>
<reference evidence="17" key="1">
    <citation type="submission" date="2021-01" db="EMBL/GenBank/DDBJ databases">
        <authorList>
            <person name="Corre E."/>
            <person name="Pelletier E."/>
            <person name="Niang G."/>
            <person name="Scheremetjew M."/>
            <person name="Finn R."/>
            <person name="Kale V."/>
            <person name="Holt S."/>
            <person name="Cochrane G."/>
            <person name="Meng A."/>
            <person name="Brown T."/>
            <person name="Cohen L."/>
        </authorList>
    </citation>
    <scope>NUCLEOTIDE SEQUENCE</scope>
    <source>
        <strain evidence="17">CCMP1510</strain>
    </source>
</reference>
<keyword evidence="5" id="KW-0934">Plastid</keyword>
<comment type="pathway">
    <text evidence="12">Cofactor biosynthesis; tocopherol biosynthesis.</text>
</comment>
<evidence type="ECO:0000256" key="1">
    <source>
        <dbReference type="ARBA" id="ARBA00004141"/>
    </source>
</evidence>
<dbReference type="GO" id="GO:0010276">
    <property type="term" value="F:phytol kinase activity"/>
    <property type="evidence" value="ECO:0007669"/>
    <property type="project" value="UniProtKB-EC"/>
</dbReference>
<comment type="subcellular location">
    <subcellularLocation>
        <location evidence="1">Membrane</location>
        <topology evidence="1">Multi-pass membrane protein</topology>
    </subcellularLocation>
    <subcellularLocation>
        <location evidence="2">Plastid</location>
        <location evidence="2">Chloroplast</location>
    </subcellularLocation>
</comment>
<evidence type="ECO:0000256" key="10">
    <source>
        <dbReference type="ARBA" id="ARBA00022989"/>
    </source>
</evidence>
<dbReference type="GO" id="GO:0016020">
    <property type="term" value="C:membrane"/>
    <property type="evidence" value="ECO:0007669"/>
    <property type="project" value="UniProtKB-SubCell"/>
</dbReference>
<feature type="transmembrane region" description="Helical" evidence="15">
    <location>
        <begin position="218"/>
        <end position="236"/>
    </location>
</feature>
<keyword evidence="8" id="KW-0418">Kinase</keyword>
<evidence type="ECO:0000256" key="15">
    <source>
        <dbReference type="SAM" id="Phobius"/>
    </source>
</evidence>
<keyword evidence="16" id="KW-0732">Signal</keyword>
<keyword evidence="11 15" id="KW-0472">Membrane</keyword>
<protein>
    <recommendedName>
        <fullName evidence="13">phytol kinase</fullName>
        <ecNumber evidence="13">2.7.1.182</ecNumber>
    </recommendedName>
</protein>
<keyword evidence="7 15" id="KW-0812">Transmembrane</keyword>
<sequence>MLLSVRVLLSISLLERGSGFLQSVHKVDSISLRGVNQVRRSRDLVEVRLGVELLGEVPRDVACSIGAAGGAAMWLKIWTTLASNGVINSRLSRKIIHCGSAPLFLFVWPFYSDAPSARLIAAIVPLLNLGRLLAAGVNANAKGPQELVTAVSRSGDPKEVLKGPLIYCIVLVFATLLWRNSTAAVVAISQMAVGDGVADIVGRRFGQSAKWPNSEKSYAGSLAFVFGASIATFVLLRWFEFMACLAPLPFDTVTLFARIFLISIVCALVELIPGLDDNISVPFVGAFLGTYVIK</sequence>
<evidence type="ECO:0000256" key="5">
    <source>
        <dbReference type="ARBA" id="ARBA00022640"/>
    </source>
</evidence>
<evidence type="ECO:0000256" key="7">
    <source>
        <dbReference type="ARBA" id="ARBA00022692"/>
    </source>
</evidence>
<evidence type="ECO:0000256" key="6">
    <source>
        <dbReference type="ARBA" id="ARBA00022679"/>
    </source>
</evidence>
<dbReference type="AlphaFoldDB" id="A0A7S3NIY1"/>
<dbReference type="GO" id="GO:0009507">
    <property type="term" value="C:chloroplast"/>
    <property type="evidence" value="ECO:0007669"/>
    <property type="project" value="UniProtKB-SubCell"/>
</dbReference>
<evidence type="ECO:0000256" key="9">
    <source>
        <dbReference type="ARBA" id="ARBA00022946"/>
    </source>
</evidence>
<dbReference type="PANTHER" id="PTHR32523:SF8">
    <property type="entry name" value="DOLICHOL KINASE"/>
    <property type="match status" value="1"/>
</dbReference>
<organism evidence="17">
    <name type="scientific">Aureoumbra lagunensis</name>
    <dbReference type="NCBI Taxonomy" id="44058"/>
    <lineage>
        <taxon>Eukaryota</taxon>
        <taxon>Sar</taxon>
        <taxon>Stramenopiles</taxon>
        <taxon>Ochrophyta</taxon>
        <taxon>Pelagophyceae</taxon>
        <taxon>Pelagomonadales</taxon>
        <taxon>Aureoumbra</taxon>
    </lineage>
</organism>
<evidence type="ECO:0000256" key="2">
    <source>
        <dbReference type="ARBA" id="ARBA00004229"/>
    </source>
</evidence>
<feature type="transmembrane region" description="Helical" evidence="15">
    <location>
        <begin position="248"/>
        <end position="272"/>
    </location>
</feature>